<keyword evidence="2" id="KW-1185">Reference proteome</keyword>
<proteinExistence type="predicted"/>
<evidence type="ECO:0000313" key="2">
    <source>
        <dbReference type="Proteomes" id="UP000325902"/>
    </source>
</evidence>
<organism evidence="1 2">
    <name type="scientific">Lasiodiplodia theobromae</name>
    <dbReference type="NCBI Taxonomy" id="45133"/>
    <lineage>
        <taxon>Eukaryota</taxon>
        <taxon>Fungi</taxon>
        <taxon>Dikarya</taxon>
        <taxon>Ascomycota</taxon>
        <taxon>Pezizomycotina</taxon>
        <taxon>Dothideomycetes</taxon>
        <taxon>Dothideomycetes incertae sedis</taxon>
        <taxon>Botryosphaeriales</taxon>
        <taxon>Botryosphaeriaceae</taxon>
        <taxon>Lasiodiplodia</taxon>
    </lineage>
</organism>
<dbReference type="EMBL" id="VCHE01000037">
    <property type="protein sequence ID" value="KAB2575028.1"/>
    <property type="molecule type" value="Genomic_DNA"/>
</dbReference>
<dbReference type="Proteomes" id="UP000325902">
    <property type="component" value="Unassembled WGS sequence"/>
</dbReference>
<dbReference type="OrthoDB" id="97058at2759"/>
<accession>A0A5N5DB53</accession>
<name>A0A5N5DB53_9PEZI</name>
<dbReference type="AlphaFoldDB" id="A0A5N5DB53"/>
<comment type="caution">
    <text evidence="1">The sequence shown here is derived from an EMBL/GenBank/DDBJ whole genome shotgun (WGS) entry which is preliminary data.</text>
</comment>
<gene>
    <name evidence="1" type="ORF">DBV05_g6308</name>
</gene>
<reference evidence="1 2" key="1">
    <citation type="journal article" date="2019" name="Sci. Rep.">
        <title>A multi-omics analysis of the grapevine pathogen Lasiodiplodia theobromae reveals that temperature affects the expression of virulence- and pathogenicity-related genes.</title>
        <authorList>
            <person name="Felix C."/>
            <person name="Meneses R."/>
            <person name="Goncalves M.F.M."/>
            <person name="Tilleman L."/>
            <person name="Duarte A.S."/>
            <person name="Jorrin-Novo J.V."/>
            <person name="Van de Peer Y."/>
            <person name="Deforce D."/>
            <person name="Van Nieuwerburgh F."/>
            <person name="Esteves A.C."/>
            <person name="Alves A."/>
        </authorList>
    </citation>
    <scope>NUCLEOTIDE SEQUENCE [LARGE SCALE GENOMIC DNA]</scope>
    <source>
        <strain evidence="1 2">LA-SOL3</strain>
    </source>
</reference>
<protein>
    <submittedName>
        <fullName evidence="1">Uncharacterized protein</fullName>
    </submittedName>
</protein>
<sequence length="192" mass="22444">MTFPNTSAIPKLTCAEEFSVWRSLVTMHFSPDLLDDSAVDMQARHIILTTVNMDIARYLVQLKTAKEMWDALHGVYNEAATWSEPCLDEATEDLRQWYKLDPGEFKSFDSFIWAYLREFQRFRNDGSIDGDEEAMIILLEKLVELFPRADIFHRNIEQIKKGTCDKTTLPELIGWLYLHHRDGLCESYGWEN</sequence>
<evidence type="ECO:0000313" key="1">
    <source>
        <dbReference type="EMBL" id="KAB2575028.1"/>
    </source>
</evidence>